<comment type="caution">
    <text evidence="2">The sequence shown here is derived from an EMBL/GenBank/DDBJ whole genome shotgun (WGS) entry which is preliminary data.</text>
</comment>
<dbReference type="EMBL" id="BKCJ010000938">
    <property type="protein sequence ID" value="GEU37511.1"/>
    <property type="molecule type" value="Genomic_DNA"/>
</dbReference>
<sequence length="403" mass="46344">MGTNEQTLLNQPTSAVRNTLGKEQVPQDLGRPASDAVLREYIDKNYYQLLSIIAEKVHQEKVQQEKLKEVKAHFNFEEASQHFEEASHRLEDKGKNISAYSNDSRRRSYHNSRRDTESCYQSCRSRETKFASERHHNKRVSSRRMEAPSKSNGSAGGHWKSKPKRQKSSIEDDLSQPWRIAKQRITQTFSLESVISFPPLGKEDGTEGPMIIEVEMGGHFVHRMYVDGGSSSKILYEHCFNRFRPKVRSQMVPIATPLVGFIREIIWSIGQISLLVKIGDEEHSTSAWMNFMVVRSPSLYNGIIGRPGNGHIIEQQDYSARMHNGFRTRSTATQEGRKELYGLLRRNLDIFAWKPTDMTRVLRYIAEHRLNISEGCLPIRQKKRASTLEKQGNLQRSRKDGGR</sequence>
<feature type="region of interest" description="Disordered" evidence="1">
    <location>
        <begin position="85"/>
        <end position="176"/>
    </location>
</feature>
<keyword evidence="2" id="KW-0695">RNA-directed DNA polymerase</keyword>
<feature type="compositionally biased region" description="Basic and acidic residues" evidence="1">
    <location>
        <begin position="85"/>
        <end position="95"/>
    </location>
</feature>
<dbReference type="AlphaFoldDB" id="A0A6L2JKF5"/>
<protein>
    <submittedName>
        <fullName evidence="2">Reverse transcriptase domain-containing protein</fullName>
    </submittedName>
</protein>
<evidence type="ECO:0000313" key="2">
    <source>
        <dbReference type="EMBL" id="GEU37511.1"/>
    </source>
</evidence>
<proteinExistence type="predicted"/>
<feature type="compositionally biased region" description="Basic and acidic residues" evidence="1">
    <location>
        <begin position="124"/>
        <end position="134"/>
    </location>
</feature>
<name>A0A6L2JKF5_TANCI</name>
<organism evidence="2">
    <name type="scientific">Tanacetum cinerariifolium</name>
    <name type="common">Dalmatian daisy</name>
    <name type="synonym">Chrysanthemum cinerariifolium</name>
    <dbReference type="NCBI Taxonomy" id="118510"/>
    <lineage>
        <taxon>Eukaryota</taxon>
        <taxon>Viridiplantae</taxon>
        <taxon>Streptophyta</taxon>
        <taxon>Embryophyta</taxon>
        <taxon>Tracheophyta</taxon>
        <taxon>Spermatophyta</taxon>
        <taxon>Magnoliopsida</taxon>
        <taxon>eudicotyledons</taxon>
        <taxon>Gunneridae</taxon>
        <taxon>Pentapetalae</taxon>
        <taxon>asterids</taxon>
        <taxon>campanulids</taxon>
        <taxon>Asterales</taxon>
        <taxon>Asteraceae</taxon>
        <taxon>Asteroideae</taxon>
        <taxon>Anthemideae</taxon>
        <taxon>Anthemidinae</taxon>
        <taxon>Tanacetum</taxon>
    </lineage>
</organism>
<keyword evidence="2" id="KW-0548">Nucleotidyltransferase</keyword>
<dbReference type="PANTHER" id="PTHR33240:SF15">
    <property type="entry name" value="GAG-PRO-LIKE PROTEIN"/>
    <property type="match status" value="1"/>
</dbReference>
<accession>A0A6L2JKF5</accession>
<dbReference type="PANTHER" id="PTHR33240">
    <property type="entry name" value="OS08G0508500 PROTEIN"/>
    <property type="match status" value="1"/>
</dbReference>
<feature type="region of interest" description="Disordered" evidence="1">
    <location>
        <begin position="383"/>
        <end position="403"/>
    </location>
</feature>
<evidence type="ECO:0000256" key="1">
    <source>
        <dbReference type="SAM" id="MobiDB-lite"/>
    </source>
</evidence>
<reference evidence="2" key="1">
    <citation type="journal article" date="2019" name="Sci. Rep.">
        <title>Draft genome of Tanacetum cinerariifolium, the natural source of mosquito coil.</title>
        <authorList>
            <person name="Yamashiro T."/>
            <person name="Shiraishi A."/>
            <person name="Satake H."/>
            <person name="Nakayama K."/>
        </authorList>
    </citation>
    <scope>NUCLEOTIDE SEQUENCE</scope>
</reference>
<gene>
    <name evidence="2" type="ORF">Tci_009489</name>
</gene>
<keyword evidence="2" id="KW-0808">Transferase</keyword>
<dbReference type="GO" id="GO:0003964">
    <property type="term" value="F:RNA-directed DNA polymerase activity"/>
    <property type="evidence" value="ECO:0007669"/>
    <property type="project" value="UniProtKB-KW"/>
</dbReference>